<keyword evidence="2" id="KW-1185">Reference proteome</keyword>
<organism evidence="1 2">
    <name type="scientific">Batillaria attramentaria</name>
    <dbReference type="NCBI Taxonomy" id="370345"/>
    <lineage>
        <taxon>Eukaryota</taxon>
        <taxon>Metazoa</taxon>
        <taxon>Spiralia</taxon>
        <taxon>Lophotrochozoa</taxon>
        <taxon>Mollusca</taxon>
        <taxon>Gastropoda</taxon>
        <taxon>Caenogastropoda</taxon>
        <taxon>Sorbeoconcha</taxon>
        <taxon>Cerithioidea</taxon>
        <taxon>Batillariidae</taxon>
        <taxon>Batillaria</taxon>
    </lineage>
</organism>
<dbReference type="Proteomes" id="UP001519460">
    <property type="component" value="Unassembled WGS sequence"/>
</dbReference>
<gene>
    <name evidence="1" type="ORF">BaRGS_00037182</name>
</gene>
<comment type="caution">
    <text evidence="1">The sequence shown here is derived from an EMBL/GenBank/DDBJ whole genome shotgun (WGS) entry which is preliminary data.</text>
</comment>
<proteinExistence type="predicted"/>
<feature type="non-terminal residue" evidence="1">
    <location>
        <position position="1"/>
    </location>
</feature>
<reference evidence="1 2" key="1">
    <citation type="journal article" date="2023" name="Sci. Data">
        <title>Genome assembly of the Korean intertidal mud-creeper Batillaria attramentaria.</title>
        <authorList>
            <person name="Patra A.K."/>
            <person name="Ho P.T."/>
            <person name="Jun S."/>
            <person name="Lee S.J."/>
            <person name="Kim Y."/>
            <person name="Won Y.J."/>
        </authorList>
    </citation>
    <scope>NUCLEOTIDE SEQUENCE [LARGE SCALE GENOMIC DNA]</scope>
    <source>
        <strain evidence="1">Wonlab-2016</strain>
    </source>
</reference>
<evidence type="ECO:0000313" key="2">
    <source>
        <dbReference type="Proteomes" id="UP001519460"/>
    </source>
</evidence>
<accession>A0ABD0J9I4</accession>
<name>A0ABD0J9I4_9CAEN</name>
<evidence type="ECO:0000313" key="1">
    <source>
        <dbReference type="EMBL" id="KAK7466695.1"/>
    </source>
</evidence>
<sequence length="128" mass="14103">QHSRQHKVILKQTPPHFQTRRLPASFSPATGTPLPVTRTEALFSLMRGVTGSLMVHQPRYQLSAVQHVGCSVTEFRAKAASIIRHTCRARDQGVTDAVQSLAERKWASEARMEPGSVLSTSVTTGMRP</sequence>
<protein>
    <submittedName>
        <fullName evidence="1">Uncharacterized protein</fullName>
    </submittedName>
</protein>
<dbReference type="EMBL" id="JACVVK020000549">
    <property type="protein sequence ID" value="KAK7466695.1"/>
    <property type="molecule type" value="Genomic_DNA"/>
</dbReference>
<dbReference type="AlphaFoldDB" id="A0ABD0J9I4"/>